<dbReference type="AlphaFoldDB" id="A0A9J6A925"/>
<reference evidence="3 4" key="1">
    <citation type="submission" date="2020-09" db="EMBL/GenBank/DDBJ databases">
        <title>De no assembly of potato wild relative species, Solanum commersonii.</title>
        <authorList>
            <person name="Cho K."/>
        </authorList>
    </citation>
    <scope>NUCLEOTIDE SEQUENCE [LARGE SCALE GENOMIC DNA]</scope>
    <source>
        <strain evidence="3">LZ3.2</strain>
        <tissue evidence="3">Leaf</tissue>
    </source>
</reference>
<feature type="domain" description="FBD" evidence="2">
    <location>
        <begin position="57"/>
        <end position="92"/>
    </location>
</feature>
<keyword evidence="4" id="KW-1185">Reference proteome</keyword>
<dbReference type="InterPro" id="IPR006566">
    <property type="entry name" value="FBD"/>
</dbReference>
<dbReference type="Pfam" id="PF08387">
    <property type="entry name" value="FBD"/>
    <property type="match status" value="1"/>
</dbReference>
<evidence type="ECO:0000313" key="3">
    <source>
        <dbReference type="EMBL" id="KAG5621117.1"/>
    </source>
</evidence>
<name>A0A9J6A925_SOLCO</name>
<evidence type="ECO:0000313" key="4">
    <source>
        <dbReference type="Proteomes" id="UP000824120"/>
    </source>
</evidence>
<keyword evidence="1" id="KW-0472">Membrane</keyword>
<evidence type="ECO:0000256" key="1">
    <source>
        <dbReference type="SAM" id="Phobius"/>
    </source>
</evidence>
<evidence type="ECO:0000259" key="2">
    <source>
        <dbReference type="Pfam" id="PF08387"/>
    </source>
</evidence>
<keyword evidence="1" id="KW-0812">Transmembrane</keyword>
<sequence>MKHLQNFPLILTVSTDFTCLAFCWWNHISSHKFSMKMIYSDTEELFELENLPNMTFNHLEGVKLENFIRRMSEMQFIKLLLGNSPVLERMLIDRQFID</sequence>
<feature type="transmembrane region" description="Helical" evidence="1">
    <location>
        <begin position="6"/>
        <end position="27"/>
    </location>
</feature>
<keyword evidence="1" id="KW-1133">Transmembrane helix</keyword>
<dbReference type="Proteomes" id="UP000824120">
    <property type="component" value="Chromosome 2"/>
</dbReference>
<organism evidence="3 4">
    <name type="scientific">Solanum commersonii</name>
    <name type="common">Commerson's wild potato</name>
    <name type="synonym">Commerson's nightshade</name>
    <dbReference type="NCBI Taxonomy" id="4109"/>
    <lineage>
        <taxon>Eukaryota</taxon>
        <taxon>Viridiplantae</taxon>
        <taxon>Streptophyta</taxon>
        <taxon>Embryophyta</taxon>
        <taxon>Tracheophyta</taxon>
        <taxon>Spermatophyta</taxon>
        <taxon>Magnoliopsida</taxon>
        <taxon>eudicotyledons</taxon>
        <taxon>Gunneridae</taxon>
        <taxon>Pentapetalae</taxon>
        <taxon>asterids</taxon>
        <taxon>lamiids</taxon>
        <taxon>Solanales</taxon>
        <taxon>Solanaceae</taxon>
        <taxon>Solanoideae</taxon>
        <taxon>Solaneae</taxon>
        <taxon>Solanum</taxon>
    </lineage>
</organism>
<gene>
    <name evidence="3" type="ORF">H5410_006335</name>
</gene>
<protein>
    <recommendedName>
        <fullName evidence="2">FBD domain-containing protein</fullName>
    </recommendedName>
</protein>
<proteinExistence type="predicted"/>
<accession>A0A9J6A925</accession>
<dbReference type="OrthoDB" id="1298633at2759"/>
<comment type="caution">
    <text evidence="3">The sequence shown here is derived from an EMBL/GenBank/DDBJ whole genome shotgun (WGS) entry which is preliminary data.</text>
</comment>
<dbReference type="EMBL" id="JACXVP010000002">
    <property type="protein sequence ID" value="KAG5621117.1"/>
    <property type="molecule type" value="Genomic_DNA"/>
</dbReference>